<keyword evidence="1" id="KW-0472">Membrane</keyword>
<reference evidence="2 3" key="1">
    <citation type="journal article" date="2016" name="Nat. Commun.">
        <title>Thousands of microbial genomes shed light on interconnected biogeochemical processes in an aquifer system.</title>
        <authorList>
            <person name="Anantharaman K."/>
            <person name="Brown C.T."/>
            <person name="Hug L.A."/>
            <person name="Sharon I."/>
            <person name="Castelle C.J."/>
            <person name="Probst A.J."/>
            <person name="Thomas B.C."/>
            <person name="Singh A."/>
            <person name="Wilkins M.J."/>
            <person name="Karaoz U."/>
            <person name="Brodie E.L."/>
            <person name="Williams K.H."/>
            <person name="Hubbard S.S."/>
            <person name="Banfield J.F."/>
        </authorList>
    </citation>
    <scope>NUCLEOTIDE SEQUENCE [LARGE SCALE GENOMIC DNA]</scope>
</reference>
<evidence type="ECO:0000256" key="1">
    <source>
        <dbReference type="SAM" id="Phobius"/>
    </source>
</evidence>
<organism evidence="2 3">
    <name type="scientific">Candidatus Komeilibacteria bacterium RIFCSPLOWO2_01_FULL_52_15</name>
    <dbReference type="NCBI Taxonomy" id="1798551"/>
    <lineage>
        <taxon>Bacteria</taxon>
        <taxon>Candidatus Komeiliibacteriota</taxon>
    </lineage>
</organism>
<keyword evidence="1" id="KW-1133">Transmembrane helix</keyword>
<accession>A0A1G2BSW9</accession>
<sequence>MFTLFAGSATMRHAAGDSAEVNAGCVVSMMRGICFGTGSMTLRHSETHIRTLQNIFGGLFQSDNSVLDAIIFATIALLAAFWLIREQNIVNRIRAWSRKKIPCKSPLANYHTGYWIHLFEKRDPMVMLAGAP</sequence>
<gene>
    <name evidence="2" type="ORF">A3B30_02115</name>
</gene>
<evidence type="ECO:0000313" key="2">
    <source>
        <dbReference type="EMBL" id="OGY92132.1"/>
    </source>
</evidence>
<evidence type="ECO:0000313" key="3">
    <source>
        <dbReference type="Proteomes" id="UP000178248"/>
    </source>
</evidence>
<proteinExistence type="predicted"/>
<comment type="caution">
    <text evidence="2">The sequence shown here is derived from an EMBL/GenBank/DDBJ whole genome shotgun (WGS) entry which is preliminary data.</text>
</comment>
<dbReference type="AlphaFoldDB" id="A0A1G2BSW9"/>
<name>A0A1G2BSW9_9BACT</name>
<dbReference type="STRING" id="1798551.A3B30_02115"/>
<dbReference type="EMBL" id="MHKM01000002">
    <property type="protein sequence ID" value="OGY92132.1"/>
    <property type="molecule type" value="Genomic_DNA"/>
</dbReference>
<dbReference type="Proteomes" id="UP000178248">
    <property type="component" value="Unassembled WGS sequence"/>
</dbReference>
<keyword evidence="1" id="KW-0812">Transmembrane</keyword>
<protein>
    <submittedName>
        <fullName evidence="2">Uncharacterized protein</fullName>
    </submittedName>
</protein>
<feature type="transmembrane region" description="Helical" evidence="1">
    <location>
        <begin position="66"/>
        <end position="84"/>
    </location>
</feature>